<evidence type="ECO:0000313" key="8">
    <source>
        <dbReference type="EMBL" id="CAF3619523.1"/>
    </source>
</evidence>
<dbReference type="Proteomes" id="UP000663870">
    <property type="component" value="Unassembled WGS sequence"/>
</dbReference>
<evidence type="ECO:0000313" key="5">
    <source>
        <dbReference type="EMBL" id="CAF1259957.1"/>
    </source>
</evidence>
<dbReference type="Proteomes" id="UP000663854">
    <property type="component" value="Unassembled WGS sequence"/>
</dbReference>
<proteinExistence type="predicted"/>
<dbReference type="EMBL" id="CAJNOU010000077">
    <property type="protein sequence ID" value="CAF0850698.1"/>
    <property type="molecule type" value="Genomic_DNA"/>
</dbReference>
<dbReference type="EMBL" id="CAJNOO010000086">
    <property type="protein sequence ID" value="CAF0793861.1"/>
    <property type="molecule type" value="Genomic_DNA"/>
</dbReference>
<dbReference type="EMBL" id="CAJOBE010001944">
    <property type="protein sequence ID" value="CAF3787330.1"/>
    <property type="molecule type" value="Genomic_DNA"/>
</dbReference>
<dbReference type="OrthoDB" id="93990at2759"/>
<name>A0A815AMI7_9BILA</name>
<organism evidence="5 10">
    <name type="scientific">Rotaria sordida</name>
    <dbReference type="NCBI Taxonomy" id="392033"/>
    <lineage>
        <taxon>Eukaryota</taxon>
        <taxon>Metazoa</taxon>
        <taxon>Spiralia</taxon>
        <taxon>Gnathifera</taxon>
        <taxon>Rotifera</taxon>
        <taxon>Eurotatoria</taxon>
        <taxon>Bdelloidea</taxon>
        <taxon>Philodinida</taxon>
        <taxon>Philodinidae</taxon>
        <taxon>Rotaria</taxon>
    </lineage>
</organism>
<evidence type="ECO:0000256" key="1">
    <source>
        <dbReference type="SAM" id="MobiDB-lite"/>
    </source>
</evidence>
<dbReference type="EMBL" id="CAJNOL010002982">
    <property type="protein sequence ID" value="CAF1540250.1"/>
    <property type="molecule type" value="Genomic_DNA"/>
</dbReference>
<evidence type="ECO:0000313" key="2">
    <source>
        <dbReference type="EMBL" id="CAF0793861.1"/>
    </source>
</evidence>
<protein>
    <recommendedName>
        <fullName evidence="12">MULE transposase domain-containing protein</fullName>
    </recommendedName>
</protein>
<dbReference type="Proteomes" id="UP000663874">
    <property type="component" value="Unassembled WGS sequence"/>
</dbReference>
<dbReference type="EMBL" id="CAJNOH010001913">
    <property type="protein sequence ID" value="CAF1259957.1"/>
    <property type="molecule type" value="Genomic_DNA"/>
</dbReference>
<dbReference type="Proteomes" id="UP000663823">
    <property type="component" value="Unassembled WGS sequence"/>
</dbReference>
<evidence type="ECO:0000313" key="11">
    <source>
        <dbReference type="Proteomes" id="UP000663870"/>
    </source>
</evidence>
<comment type="caution">
    <text evidence="5">The sequence shown here is derived from an EMBL/GenBank/DDBJ whole genome shotgun (WGS) entry which is preliminary data.</text>
</comment>
<evidence type="ECO:0000313" key="9">
    <source>
        <dbReference type="EMBL" id="CAF3787330.1"/>
    </source>
</evidence>
<accession>A0A815AMI7</accession>
<dbReference type="Proteomes" id="UP000663882">
    <property type="component" value="Unassembled WGS sequence"/>
</dbReference>
<evidence type="ECO:0000313" key="4">
    <source>
        <dbReference type="EMBL" id="CAF1141930.1"/>
    </source>
</evidence>
<sequence length="209" mass="24103">MDAFLSQPISHSHAPQPDRVPAIQLKNDIKARASTTDESSSSIFHSTLRTHPLIAVGELPRNEALMPMIRRQRTVETVDADDRLPEKLRKTYRDENFILQEDYNLIIFTTKTNLSILKQNKHWFTDGTFKMCPDDYYQLFTLHAMMTNAIIPIGYGLLIGKSTEDYNLFFEKVLEQDDFQSESIMTDFETGTINSVKEMLPNVLYIGMF</sequence>
<evidence type="ECO:0000313" key="10">
    <source>
        <dbReference type="Proteomes" id="UP000663854"/>
    </source>
</evidence>
<keyword evidence="11" id="KW-1185">Reference proteome</keyword>
<evidence type="ECO:0000313" key="3">
    <source>
        <dbReference type="EMBL" id="CAF0850698.1"/>
    </source>
</evidence>
<reference evidence="5" key="1">
    <citation type="submission" date="2021-02" db="EMBL/GenBank/DDBJ databases">
        <authorList>
            <person name="Nowell W R."/>
        </authorList>
    </citation>
    <scope>NUCLEOTIDE SEQUENCE</scope>
</reference>
<feature type="region of interest" description="Disordered" evidence="1">
    <location>
        <begin position="1"/>
        <end position="20"/>
    </location>
</feature>
<gene>
    <name evidence="9" type="ORF">FNK824_LOCUS14234</name>
    <name evidence="6" type="ORF">JXQ802_LOCUS33297</name>
    <name evidence="7" type="ORF">JXQ802_LOCUS42896</name>
    <name evidence="8" type="ORF">OTI717_LOCUS7729</name>
    <name evidence="4" type="ORF">PYM288_LOCUS21755</name>
    <name evidence="5" type="ORF">PYM288_LOCUS27824</name>
    <name evidence="2" type="ORF">RFH988_LOCUS3564</name>
    <name evidence="3" type="ORF">SEV965_LOCUS3088</name>
</gene>
<dbReference type="Proteomes" id="UP000663889">
    <property type="component" value="Unassembled WGS sequence"/>
</dbReference>
<evidence type="ECO:0000313" key="6">
    <source>
        <dbReference type="EMBL" id="CAF1373815.1"/>
    </source>
</evidence>
<dbReference type="EMBL" id="CAJNOL010001512">
    <property type="protein sequence ID" value="CAF1373815.1"/>
    <property type="molecule type" value="Genomic_DNA"/>
</dbReference>
<dbReference type="AlphaFoldDB" id="A0A815AMI7"/>
<dbReference type="EMBL" id="CAJOAX010000590">
    <property type="protein sequence ID" value="CAF3619523.1"/>
    <property type="molecule type" value="Genomic_DNA"/>
</dbReference>
<evidence type="ECO:0000313" key="7">
    <source>
        <dbReference type="EMBL" id="CAF1540250.1"/>
    </source>
</evidence>
<dbReference type="EMBL" id="CAJNOH010000882">
    <property type="protein sequence ID" value="CAF1141930.1"/>
    <property type="molecule type" value="Genomic_DNA"/>
</dbReference>
<evidence type="ECO:0008006" key="12">
    <source>
        <dbReference type="Google" id="ProtNLM"/>
    </source>
</evidence>